<dbReference type="PANTHER" id="PTHR43603">
    <property type="entry name" value="COBW DOMAIN-CONTAINING PROTEIN DDB_G0274527"/>
    <property type="match status" value="1"/>
</dbReference>
<feature type="region of interest" description="Disordered" evidence="1">
    <location>
        <begin position="197"/>
        <end position="217"/>
    </location>
</feature>
<evidence type="ECO:0000313" key="4">
    <source>
        <dbReference type="Proteomes" id="UP001172687"/>
    </source>
</evidence>
<feature type="domain" description="CobW C-terminal" evidence="2">
    <location>
        <begin position="224"/>
        <end position="340"/>
    </location>
</feature>
<evidence type="ECO:0000259" key="2">
    <source>
        <dbReference type="SMART" id="SM00833"/>
    </source>
</evidence>
<accession>A0ABT8HFL8</accession>
<gene>
    <name evidence="3" type="ORF">QYF68_17285</name>
</gene>
<keyword evidence="4" id="KW-1185">Reference proteome</keyword>
<sequence length="373" mass="40521">MRTPVVVVAGQSDTDGITGVLLDGAGTVLVEHRFDGHVVHRSTTVVQGGLLDTADEVLELTNCCLSCTVREDLLSHLRRLHRRPDVKRIAVRLGPWMEPEQVCFAITRSPAARDVAIAAVVTAVDTSTWLRQALGDDELDDGRTVAQVVVGQVEFADVVVLTGPDPDVVAVTRRLAPRARVAVGAQRLGVALADLDPDARRGRSDDPHASLLSGQPPLEAAGPVRLVEFQSRRPFHPLRLHAAVDLLLDGVIRSRGRLWLANRPGHALWLETAGGGLRVTRTGKWLAAMTSREIAYVGPERRAMADLIWGYPHGDRHTSMTVLVCGAEPADIIDALQGALLTDAEMQRPQDWGRYEDPFHDTLEGDADEARLA</sequence>
<dbReference type="NCBIfam" id="NF047431">
    <property type="entry name" value="hiber_recruit"/>
    <property type="match status" value="1"/>
</dbReference>
<dbReference type="InterPro" id="IPR027417">
    <property type="entry name" value="P-loop_NTPase"/>
</dbReference>
<dbReference type="SUPFAM" id="SSF90002">
    <property type="entry name" value="Hypothetical protein YjiA, C-terminal domain"/>
    <property type="match status" value="1"/>
</dbReference>
<reference evidence="3" key="1">
    <citation type="submission" date="2023-07" db="EMBL/GenBank/DDBJ databases">
        <title>Degradation of tert-butanol by M. austroafricanum TBA100.</title>
        <authorList>
            <person name="Helbich S."/>
            <person name="Vainshtein Y."/>
        </authorList>
    </citation>
    <scope>NUCLEOTIDE SEQUENCE</scope>
    <source>
        <strain evidence="3">TBA100</strain>
    </source>
</reference>
<dbReference type="Gene3D" id="3.40.50.300">
    <property type="entry name" value="P-loop containing nucleotide triphosphate hydrolases"/>
    <property type="match status" value="1"/>
</dbReference>
<dbReference type="RefSeq" id="WP_036375117.1">
    <property type="nucleotide sequence ID" value="NZ_CP070380.1"/>
</dbReference>
<proteinExistence type="predicted"/>
<feature type="compositionally biased region" description="Basic and acidic residues" evidence="1">
    <location>
        <begin position="197"/>
        <end position="208"/>
    </location>
</feature>
<protein>
    <submittedName>
        <fullName evidence="3">GTP-binding protein</fullName>
    </submittedName>
</protein>
<dbReference type="Pfam" id="PF07683">
    <property type="entry name" value="CobW_C"/>
    <property type="match status" value="1"/>
</dbReference>
<dbReference type="Proteomes" id="UP001172687">
    <property type="component" value="Unassembled WGS sequence"/>
</dbReference>
<evidence type="ECO:0000256" key="1">
    <source>
        <dbReference type="SAM" id="MobiDB-lite"/>
    </source>
</evidence>
<dbReference type="Pfam" id="PF02492">
    <property type="entry name" value="cobW"/>
    <property type="match status" value="1"/>
</dbReference>
<dbReference type="InterPro" id="IPR003495">
    <property type="entry name" value="CobW/HypB/UreG_nucleotide-bd"/>
</dbReference>
<dbReference type="InterPro" id="IPR011629">
    <property type="entry name" value="CobW-like_C"/>
</dbReference>
<name>A0ABT8HFL8_MYCAO</name>
<dbReference type="InterPro" id="IPR051927">
    <property type="entry name" value="Zn_Chap_cDPG_Synth"/>
</dbReference>
<dbReference type="PANTHER" id="PTHR43603:SF1">
    <property type="entry name" value="ZINC-REGULATED GTPASE METALLOPROTEIN ACTIVATOR 1"/>
    <property type="match status" value="1"/>
</dbReference>
<dbReference type="EMBL" id="JAUHTC010000054">
    <property type="protein sequence ID" value="MDN4519556.1"/>
    <property type="molecule type" value="Genomic_DNA"/>
</dbReference>
<evidence type="ECO:0000313" key="3">
    <source>
        <dbReference type="EMBL" id="MDN4519556.1"/>
    </source>
</evidence>
<feature type="region of interest" description="Disordered" evidence="1">
    <location>
        <begin position="351"/>
        <end position="373"/>
    </location>
</feature>
<comment type="caution">
    <text evidence="3">The sequence shown here is derived from an EMBL/GenBank/DDBJ whole genome shotgun (WGS) entry which is preliminary data.</text>
</comment>
<organism evidence="3 4">
    <name type="scientific">Mycolicibacterium austroafricanum</name>
    <name type="common">Mycobacterium austroafricanum</name>
    <dbReference type="NCBI Taxonomy" id="39687"/>
    <lineage>
        <taxon>Bacteria</taxon>
        <taxon>Bacillati</taxon>
        <taxon>Actinomycetota</taxon>
        <taxon>Actinomycetes</taxon>
        <taxon>Mycobacteriales</taxon>
        <taxon>Mycobacteriaceae</taxon>
        <taxon>Mycolicibacterium</taxon>
    </lineage>
</organism>
<dbReference type="SMART" id="SM00833">
    <property type="entry name" value="CobW_C"/>
    <property type="match status" value="1"/>
</dbReference>